<dbReference type="Proteomes" id="UP000321049">
    <property type="component" value="Unassembled WGS sequence"/>
</dbReference>
<feature type="region of interest" description="Disordered" evidence="1">
    <location>
        <begin position="1"/>
        <end position="124"/>
    </location>
</feature>
<reference evidence="2 3" key="1">
    <citation type="submission" date="2019-07" db="EMBL/GenBank/DDBJ databases">
        <title>Whole genome shotgun sequence of Cellulomonas terrae NBRC 100819.</title>
        <authorList>
            <person name="Hosoyama A."/>
            <person name="Uohara A."/>
            <person name="Ohji S."/>
            <person name="Ichikawa N."/>
        </authorList>
    </citation>
    <scope>NUCLEOTIDE SEQUENCE [LARGE SCALE GENOMIC DNA]</scope>
    <source>
        <strain evidence="2 3">NBRC 100819</strain>
    </source>
</reference>
<accession>A0A511JJM6</accession>
<evidence type="ECO:0000313" key="2">
    <source>
        <dbReference type="EMBL" id="GEL98105.1"/>
    </source>
</evidence>
<organism evidence="2 3">
    <name type="scientific">Cellulomonas terrae</name>
    <dbReference type="NCBI Taxonomy" id="311234"/>
    <lineage>
        <taxon>Bacteria</taxon>
        <taxon>Bacillati</taxon>
        <taxon>Actinomycetota</taxon>
        <taxon>Actinomycetes</taxon>
        <taxon>Micrococcales</taxon>
        <taxon>Cellulomonadaceae</taxon>
        <taxon>Cellulomonas</taxon>
    </lineage>
</organism>
<feature type="compositionally biased region" description="Polar residues" evidence="1">
    <location>
        <begin position="1"/>
        <end position="14"/>
    </location>
</feature>
<dbReference type="EMBL" id="BJWH01000006">
    <property type="protein sequence ID" value="GEL98105.1"/>
    <property type="molecule type" value="Genomic_DNA"/>
</dbReference>
<keyword evidence="3" id="KW-1185">Reference proteome</keyword>
<feature type="compositionally biased region" description="Low complexity" evidence="1">
    <location>
        <begin position="72"/>
        <end position="93"/>
    </location>
</feature>
<evidence type="ECO:0000313" key="3">
    <source>
        <dbReference type="Proteomes" id="UP000321049"/>
    </source>
</evidence>
<comment type="caution">
    <text evidence="2">The sequence shown here is derived from an EMBL/GenBank/DDBJ whole genome shotgun (WGS) entry which is preliminary data.</text>
</comment>
<name>A0A511JJM6_9CELL</name>
<dbReference type="AlphaFoldDB" id="A0A511JJM6"/>
<proteinExistence type="predicted"/>
<protein>
    <submittedName>
        <fullName evidence="2">Uncharacterized protein</fullName>
    </submittedName>
</protein>
<sequence>MRTVNSRGTRTCTRSARGVPRGGVGAPRVAGRVAAGRDEEGLGDDDGVGPTRGVVPERGDDGRLPALPRGTPPAGVGVPDRGAAARRPGALGDAGRRGADMASIVPRTAPTCPDVGCRGAPGGR</sequence>
<gene>
    <name evidence="2" type="ORF">CTE05_16520</name>
</gene>
<evidence type="ECO:0000256" key="1">
    <source>
        <dbReference type="SAM" id="MobiDB-lite"/>
    </source>
</evidence>